<dbReference type="Proteomes" id="UP000256964">
    <property type="component" value="Unassembled WGS sequence"/>
</dbReference>
<evidence type="ECO:0000313" key="2">
    <source>
        <dbReference type="EMBL" id="RDX49473.1"/>
    </source>
</evidence>
<sequence>MHTADRPREQAGSRGARKLARAAEYSTLQHGQTYMVRGSTVTGPRGHLLRRGSSRQRAGATPLDSLRVGAFELRLDSVIRMWTRGRASDRPGRQWSSASTALRAEDGRRSSVYAKDVADASSVLIECVPAHFQTDSSQSRVEASKQRAVLCSQLPCSPAQSPKPRSVHDGAAWSREIARRVRLIRPTISRLDEVGRRFGRALRQRMDAAAS</sequence>
<organism evidence="2 3">
    <name type="scientific">Lentinus brumalis</name>
    <dbReference type="NCBI Taxonomy" id="2498619"/>
    <lineage>
        <taxon>Eukaryota</taxon>
        <taxon>Fungi</taxon>
        <taxon>Dikarya</taxon>
        <taxon>Basidiomycota</taxon>
        <taxon>Agaricomycotina</taxon>
        <taxon>Agaricomycetes</taxon>
        <taxon>Polyporales</taxon>
        <taxon>Polyporaceae</taxon>
        <taxon>Lentinus</taxon>
    </lineage>
</organism>
<reference evidence="2 3" key="1">
    <citation type="journal article" date="2018" name="Biotechnol. Biofuels">
        <title>Integrative visual omics of the white-rot fungus Polyporus brumalis exposes the biotechnological potential of its oxidative enzymes for delignifying raw plant biomass.</title>
        <authorList>
            <person name="Miyauchi S."/>
            <person name="Rancon A."/>
            <person name="Drula E."/>
            <person name="Hage H."/>
            <person name="Chaduli D."/>
            <person name="Favel A."/>
            <person name="Grisel S."/>
            <person name="Henrissat B."/>
            <person name="Herpoel-Gimbert I."/>
            <person name="Ruiz-Duenas F.J."/>
            <person name="Chevret D."/>
            <person name="Hainaut M."/>
            <person name="Lin J."/>
            <person name="Wang M."/>
            <person name="Pangilinan J."/>
            <person name="Lipzen A."/>
            <person name="Lesage-Meessen L."/>
            <person name="Navarro D."/>
            <person name="Riley R."/>
            <person name="Grigoriev I.V."/>
            <person name="Zhou S."/>
            <person name="Raouche S."/>
            <person name="Rosso M.N."/>
        </authorList>
    </citation>
    <scope>NUCLEOTIDE SEQUENCE [LARGE SCALE GENOMIC DNA]</scope>
    <source>
        <strain evidence="2 3">BRFM 1820</strain>
    </source>
</reference>
<protein>
    <submittedName>
        <fullName evidence="2">Uncharacterized protein</fullName>
    </submittedName>
</protein>
<evidence type="ECO:0000313" key="3">
    <source>
        <dbReference type="Proteomes" id="UP000256964"/>
    </source>
</evidence>
<name>A0A371DAC3_9APHY</name>
<gene>
    <name evidence="2" type="ORF">OH76DRAFT_533033</name>
</gene>
<evidence type="ECO:0000256" key="1">
    <source>
        <dbReference type="SAM" id="MobiDB-lite"/>
    </source>
</evidence>
<keyword evidence="3" id="KW-1185">Reference proteome</keyword>
<dbReference type="EMBL" id="KZ857405">
    <property type="protein sequence ID" value="RDX49473.1"/>
    <property type="molecule type" value="Genomic_DNA"/>
</dbReference>
<proteinExistence type="predicted"/>
<accession>A0A371DAC3</accession>
<feature type="region of interest" description="Disordered" evidence="1">
    <location>
        <begin position="37"/>
        <end position="61"/>
    </location>
</feature>
<dbReference type="AlphaFoldDB" id="A0A371DAC3"/>